<gene>
    <name evidence="2" type="ORF">FHS13_000436</name>
</gene>
<dbReference type="AlphaFoldDB" id="A0A841IQI2"/>
<feature type="region of interest" description="Disordered" evidence="1">
    <location>
        <begin position="413"/>
        <end position="533"/>
    </location>
</feature>
<dbReference type="Proteomes" id="UP000536604">
    <property type="component" value="Unassembled WGS sequence"/>
</dbReference>
<reference evidence="2 3" key="1">
    <citation type="submission" date="2020-08" db="EMBL/GenBank/DDBJ databases">
        <title>Genomic Encyclopedia of Type Strains, Phase III (KMG-III): the genomes of soil and plant-associated and newly described type strains.</title>
        <authorList>
            <person name="Whitman W."/>
        </authorList>
    </citation>
    <scope>NUCLEOTIDE SEQUENCE [LARGE SCALE GENOMIC DNA]</scope>
    <source>
        <strain evidence="2 3">CECT 8712</strain>
    </source>
</reference>
<proteinExistence type="predicted"/>
<name>A0A841IQI2_9ACTN</name>
<dbReference type="EMBL" id="JACHJO010000001">
    <property type="protein sequence ID" value="MBB6118508.1"/>
    <property type="molecule type" value="Genomic_DNA"/>
</dbReference>
<dbReference type="RefSeq" id="WP_184286492.1">
    <property type="nucleotide sequence ID" value="NZ_JACHJO010000001.1"/>
</dbReference>
<evidence type="ECO:0000256" key="1">
    <source>
        <dbReference type="SAM" id="MobiDB-lite"/>
    </source>
</evidence>
<organism evidence="2 3">
    <name type="scientific">Nocardiopsis algeriensis</name>
    <dbReference type="NCBI Taxonomy" id="1478215"/>
    <lineage>
        <taxon>Bacteria</taxon>
        <taxon>Bacillati</taxon>
        <taxon>Actinomycetota</taxon>
        <taxon>Actinomycetes</taxon>
        <taxon>Streptosporangiales</taxon>
        <taxon>Nocardiopsidaceae</taxon>
        <taxon>Nocardiopsis</taxon>
    </lineage>
</organism>
<keyword evidence="3" id="KW-1185">Reference proteome</keyword>
<protein>
    <submittedName>
        <fullName evidence="2">Uncharacterized protein</fullName>
    </submittedName>
</protein>
<evidence type="ECO:0000313" key="2">
    <source>
        <dbReference type="EMBL" id="MBB6118508.1"/>
    </source>
</evidence>
<evidence type="ECO:0000313" key="3">
    <source>
        <dbReference type="Proteomes" id="UP000536604"/>
    </source>
</evidence>
<accession>A0A841IQI2</accession>
<sequence length="533" mass="55727">MIDNFRRAVADMVAVAEKRPRDVLPLAGSLFQMAGHVPAGARAEALAVLAGLLRPPGRVAVGAAADIAVLCGALVEIGTPAGSAGVEVLYRLRHHGGHAAAFLTAWERTGGGPPPDPAQPEALDAAAARVGPELGEATASAVEGWEVLHRYALAAKAVLGDADVRAAVRSDRSLLFALFSLARQEGHRIRELGEVFELLLMAEADRILVLDRASGRAFRVWFDGVGDNFQLHVLLADALVGPEGRGVPGHRPQPEWVASATDLRDDPREAIAEAVWDLVGGDGNWVGNEATPGAVPVIDGERVLVLEPLSLRHTWRTGRRHPHIEGRLMVEEELGPREAAVWWHRVHPPGSVLHPLIEGQEDTFAVVDVTEDQATLSPVESWVEGVPVPTEGSAAQPALPAESAALLSGAAMLPPLERPPEPASVPPPEPAPEPVATPEPTPEPVSAPEPVPGEAPAPPTGPAVAADPPPVPRPEVPPALAGAWERPAPPPPYRGRRGGGSEDSAPGAGLLDPLPPGVSDSSGWGPSWKTPGR</sequence>
<feature type="compositionally biased region" description="Pro residues" evidence="1">
    <location>
        <begin position="421"/>
        <end position="477"/>
    </location>
</feature>
<comment type="caution">
    <text evidence="2">The sequence shown here is derived from an EMBL/GenBank/DDBJ whole genome shotgun (WGS) entry which is preliminary data.</text>
</comment>